<evidence type="ECO:0000256" key="11">
    <source>
        <dbReference type="ARBA" id="ARBA00023049"/>
    </source>
</evidence>
<keyword evidence="4 16" id="KW-0964">Secreted</keyword>
<keyword evidence="6 16" id="KW-0165">Cleavage on pair of basic residues</keyword>
<dbReference type="STRING" id="1448318.A0A319E3X3"/>
<dbReference type="GO" id="GO:0006508">
    <property type="term" value="P:proteolysis"/>
    <property type="evidence" value="ECO:0007669"/>
    <property type="project" value="UniProtKB-KW"/>
</dbReference>
<evidence type="ECO:0000256" key="9">
    <source>
        <dbReference type="ARBA" id="ARBA00022801"/>
    </source>
</evidence>
<evidence type="ECO:0000256" key="14">
    <source>
        <dbReference type="PIRSR" id="PIRSR601384-2"/>
    </source>
</evidence>
<keyword evidence="8 16" id="KW-0732">Signal</keyword>
<evidence type="ECO:0000256" key="1">
    <source>
        <dbReference type="ARBA" id="ARBA00001187"/>
    </source>
</evidence>
<feature type="domain" description="Lysine-specific metallo-endopeptidase" evidence="17">
    <location>
        <begin position="203"/>
        <end position="343"/>
    </location>
</feature>
<dbReference type="InterPro" id="IPR029463">
    <property type="entry name" value="Lys_MEP"/>
</dbReference>
<evidence type="ECO:0000313" key="19">
    <source>
        <dbReference type="Proteomes" id="UP000248423"/>
    </source>
</evidence>
<evidence type="ECO:0000256" key="2">
    <source>
        <dbReference type="ARBA" id="ARBA00004613"/>
    </source>
</evidence>
<keyword evidence="19" id="KW-1185">Reference proteome</keyword>
<comment type="subcellular location">
    <subcellularLocation>
        <location evidence="2 16">Secreted</location>
    </subcellularLocation>
</comment>
<dbReference type="Gene3D" id="3.40.390.10">
    <property type="entry name" value="Collagenase (Catalytic Domain)"/>
    <property type="match status" value="1"/>
</dbReference>
<evidence type="ECO:0000256" key="13">
    <source>
        <dbReference type="PIRSR" id="PIRSR601384-1"/>
    </source>
</evidence>
<evidence type="ECO:0000256" key="12">
    <source>
        <dbReference type="ARBA" id="ARBA00023145"/>
    </source>
</evidence>
<keyword evidence="9 16" id="KW-0378">Hydrolase</keyword>
<sequence>MFSIILTLLALMQCIMAIPTVPGSLDVTISQVSNTRIKAKVTNTGNEDLTIVHLNFFGDIAPIKKVSVFRNETELEFNGIKMRLVLNNLTLDALTTIPAGESLVDEFDIASTLDITDSGPITIHTSGLVPITSDSEITSYIPYTSNTLTINIDAAKAATVPKALTITPSLHRRTRLSNCDANQDALMRAALDNAMRMSLAAANEAWIGSAARMEEYFKSSSEETRSLVANRLAYIAAEASLINADRTTYYCSDTFQLCNNRTLAYTVPEWNVVVNCPLYWRLMPMQTTCHAQDQANTIIHEFSHAPGVYAPGTDDLGYGYKAGMRLTRDQALRNADTYTLFANAVFVGC</sequence>
<dbReference type="SUPFAM" id="SSF55486">
    <property type="entry name" value="Metalloproteases ('zincins'), catalytic domain"/>
    <property type="match status" value="1"/>
</dbReference>
<reference evidence="18 19" key="1">
    <citation type="submission" date="2018-02" db="EMBL/GenBank/DDBJ databases">
        <title>The genomes of Aspergillus section Nigri reveals drivers in fungal speciation.</title>
        <authorList>
            <consortium name="DOE Joint Genome Institute"/>
            <person name="Vesth T.C."/>
            <person name="Nybo J."/>
            <person name="Theobald S."/>
            <person name="Brandl J."/>
            <person name="Frisvad J.C."/>
            <person name="Nielsen K.F."/>
            <person name="Lyhne E.K."/>
            <person name="Kogle M.E."/>
            <person name="Kuo A."/>
            <person name="Riley R."/>
            <person name="Clum A."/>
            <person name="Nolan M."/>
            <person name="Lipzen A."/>
            <person name="Salamov A."/>
            <person name="Henrissat B."/>
            <person name="Wiebenga A."/>
            <person name="De vries R.P."/>
            <person name="Grigoriev I.V."/>
            <person name="Mortensen U.H."/>
            <person name="Andersen M.R."/>
            <person name="Baker S.E."/>
        </authorList>
    </citation>
    <scope>NUCLEOTIDE SEQUENCE [LARGE SCALE GENOMIC DNA]</scope>
    <source>
        <strain evidence="18 19">CBS 121057</strain>
    </source>
</reference>
<dbReference type="Proteomes" id="UP000248423">
    <property type="component" value="Unassembled WGS sequence"/>
</dbReference>
<gene>
    <name evidence="18" type="ORF">BO78DRAFT_449162</name>
</gene>
<dbReference type="PANTHER" id="PTHR37016:SF7">
    <property type="entry name" value="NEUTRAL PROTEASE 2"/>
    <property type="match status" value="1"/>
</dbReference>
<keyword evidence="7 14" id="KW-0479">Metal-binding</keyword>
<comment type="catalytic activity">
    <reaction evidence="1 16">
        <text>Preferential cleavage of bonds with hydrophobic residues in P1'. Also 3-Asn-|-Gln-4 and 8-Gly-|-Ser-9 bonds in insulin B chain.</text>
        <dbReference type="EC" id="3.4.24.39"/>
    </reaction>
</comment>
<proteinExistence type="inferred from homology"/>
<organism evidence="18 19">
    <name type="scientific">Aspergillus sclerotiicarbonarius (strain CBS 121057 / IBT 28362)</name>
    <dbReference type="NCBI Taxonomy" id="1448318"/>
    <lineage>
        <taxon>Eukaryota</taxon>
        <taxon>Fungi</taxon>
        <taxon>Dikarya</taxon>
        <taxon>Ascomycota</taxon>
        <taxon>Pezizomycotina</taxon>
        <taxon>Eurotiomycetes</taxon>
        <taxon>Eurotiomycetidae</taxon>
        <taxon>Eurotiales</taxon>
        <taxon>Aspergillaceae</taxon>
        <taxon>Aspergillus</taxon>
        <taxon>Aspergillus subgen. Circumdati</taxon>
    </lineage>
</organism>
<evidence type="ECO:0000256" key="3">
    <source>
        <dbReference type="ARBA" id="ARBA00010279"/>
    </source>
</evidence>
<keyword evidence="10 14" id="KW-0862">Zinc</keyword>
<feature type="binding site" evidence="14">
    <location>
        <position position="315"/>
    </location>
    <ligand>
        <name>Zn(2+)</name>
        <dbReference type="ChEBI" id="CHEBI:29105"/>
        <note>catalytic</note>
    </ligand>
</feature>
<dbReference type="PRINTS" id="PR00768">
    <property type="entry name" value="DEUTEROLYSIN"/>
</dbReference>
<comment type="function">
    <text evidence="16">Secreted metalloproteinase that allows assimilation of proteinaceous substrates. Shows high activities on basic nuclear substrates such as histone and protamine.</text>
</comment>
<dbReference type="OrthoDB" id="412874at2759"/>
<feature type="chain" id="PRO_5016193662" description="Neutral protease 2" evidence="16">
    <location>
        <begin position="18"/>
        <end position="349"/>
    </location>
</feature>
<feature type="disulfide bond" evidence="15">
    <location>
        <begin position="179"/>
        <end position="251"/>
    </location>
</feature>
<keyword evidence="12" id="KW-0865">Zymogen</keyword>
<dbReference type="GO" id="GO:0046872">
    <property type="term" value="F:metal ion binding"/>
    <property type="evidence" value="ECO:0007669"/>
    <property type="project" value="UniProtKB-KW"/>
</dbReference>
<name>A0A319E3X3_ASPSB</name>
<feature type="active site" evidence="13">
    <location>
        <position position="301"/>
    </location>
</feature>
<feature type="binding site" evidence="14">
    <location>
        <position position="304"/>
    </location>
    <ligand>
        <name>Zn(2+)</name>
        <dbReference type="ChEBI" id="CHEBI:29105"/>
        <note>catalytic</note>
    </ligand>
</feature>
<comment type="similarity">
    <text evidence="3 16">Belongs to the peptidase M35 family.</text>
</comment>
<feature type="disulfide bond" evidence="15">
    <location>
        <begin position="258"/>
        <end position="276"/>
    </location>
</feature>
<dbReference type="SMART" id="SM01351">
    <property type="entry name" value="Aspzincin_M35"/>
    <property type="match status" value="1"/>
</dbReference>
<dbReference type="GO" id="GO:0004222">
    <property type="term" value="F:metalloendopeptidase activity"/>
    <property type="evidence" value="ECO:0007669"/>
    <property type="project" value="InterPro"/>
</dbReference>
<dbReference type="EC" id="3.4.24.39" evidence="16"/>
<evidence type="ECO:0000256" key="7">
    <source>
        <dbReference type="ARBA" id="ARBA00022723"/>
    </source>
</evidence>
<feature type="binding site" evidence="14">
    <location>
        <position position="300"/>
    </location>
    <ligand>
        <name>Zn(2+)</name>
        <dbReference type="ChEBI" id="CHEBI:29105"/>
        <note>catalytic</note>
    </ligand>
</feature>
<dbReference type="Pfam" id="PF02102">
    <property type="entry name" value="Peptidase_M35"/>
    <property type="match status" value="1"/>
</dbReference>
<comment type="cofactor">
    <cofactor evidence="14 16">
        <name>Zn(2+)</name>
        <dbReference type="ChEBI" id="CHEBI:29105"/>
    </cofactor>
    <text evidence="14 16">Binds 1 zinc ion per subunit.</text>
</comment>
<keyword evidence="11 16" id="KW-0482">Metalloprotease</keyword>
<protein>
    <recommendedName>
        <fullName evidence="16">Neutral protease 2</fullName>
        <ecNumber evidence="16">3.4.24.39</ecNumber>
    </recommendedName>
    <alternativeName>
        <fullName evidence="16">Deuterolysin</fullName>
    </alternativeName>
</protein>
<evidence type="ECO:0000256" key="16">
    <source>
        <dbReference type="RuleBase" id="RU361126"/>
    </source>
</evidence>
<feature type="signal peptide" evidence="16">
    <location>
        <begin position="1"/>
        <end position="17"/>
    </location>
</feature>
<evidence type="ECO:0000256" key="6">
    <source>
        <dbReference type="ARBA" id="ARBA00022685"/>
    </source>
</evidence>
<dbReference type="CDD" id="cd11008">
    <property type="entry name" value="M35_deuterolysin_like"/>
    <property type="match status" value="1"/>
</dbReference>
<evidence type="ECO:0000256" key="5">
    <source>
        <dbReference type="ARBA" id="ARBA00022670"/>
    </source>
</evidence>
<dbReference type="PANTHER" id="PTHR37016">
    <property type="match status" value="1"/>
</dbReference>
<dbReference type="InterPro" id="IPR001384">
    <property type="entry name" value="Peptidase_M35"/>
</dbReference>
<evidence type="ECO:0000256" key="15">
    <source>
        <dbReference type="PIRSR" id="PIRSR601384-3"/>
    </source>
</evidence>
<dbReference type="GO" id="GO:0005576">
    <property type="term" value="C:extracellular region"/>
    <property type="evidence" value="ECO:0007669"/>
    <property type="project" value="UniProtKB-SubCell"/>
</dbReference>
<dbReference type="InterPro" id="IPR050414">
    <property type="entry name" value="Fungal_M35_metalloproteases"/>
</dbReference>
<dbReference type="AlphaFoldDB" id="A0A319E3X3"/>
<evidence type="ECO:0000256" key="4">
    <source>
        <dbReference type="ARBA" id="ARBA00022525"/>
    </source>
</evidence>
<dbReference type="VEuPathDB" id="FungiDB:BO78DRAFT_449162"/>
<evidence type="ECO:0000256" key="10">
    <source>
        <dbReference type="ARBA" id="ARBA00022833"/>
    </source>
</evidence>
<accession>A0A319E3X3</accession>
<dbReference type="Gene3D" id="2.60.40.2970">
    <property type="match status" value="1"/>
</dbReference>
<dbReference type="InterPro" id="IPR024079">
    <property type="entry name" value="MetalloPept_cat_dom_sf"/>
</dbReference>
<evidence type="ECO:0000256" key="8">
    <source>
        <dbReference type="ARBA" id="ARBA00022729"/>
    </source>
</evidence>
<dbReference type="EMBL" id="KZ826365">
    <property type="protein sequence ID" value="PYI04776.1"/>
    <property type="molecule type" value="Genomic_DNA"/>
</dbReference>
<keyword evidence="5 16" id="KW-0645">Protease</keyword>
<evidence type="ECO:0000313" key="18">
    <source>
        <dbReference type="EMBL" id="PYI04776.1"/>
    </source>
</evidence>
<evidence type="ECO:0000259" key="17">
    <source>
        <dbReference type="SMART" id="SM01351"/>
    </source>
</evidence>